<comment type="caution">
    <text evidence="13">The sequence shown here is derived from an EMBL/GenBank/DDBJ whole genome shotgun (WGS) entry which is preliminary data.</text>
</comment>
<dbReference type="Gene3D" id="3.40.1190.10">
    <property type="entry name" value="Mur-like, catalytic domain"/>
    <property type="match status" value="1"/>
</dbReference>
<evidence type="ECO:0000313" key="14">
    <source>
        <dbReference type="Proteomes" id="UP000003254"/>
    </source>
</evidence>
<reference evidence="13 14" key="1">
    <citation type="submission" date="2008-08" db="EMBL/GenBank/DDBJ databases">
        <title>Draft genome sequence of Ruminococcus lactaris ATCC 29176.</title>
        <authorList>
            <person name="Sudarsanam P."/>
            <person name="Ley R."/>
            <person name="Guruge J."/>
            <person name="Turnbaugh P.J."/>
            <person name="Mahowald M."/>
            <person name="Liep D."/>
            <person name="Gordon J."/>
        </authorList>
    </citation>
    <scope>NUCLEOTIDE SEQUENCE [LARGE SCALE GENOMIC DNA]</scope>
    <source>
        <strain evidence="13 14">ATCC 29176</strain>
    </source>
</reference>
<feature type="domain" description="Mur ligase C-terminal" evidence="11">
    <location>
        <begin position="304"/>
        <end position="414"/>
    </location>
</feature>
<evidence type="ECO:0000256" key="6">
    <source>
        <dbReference type="ARBA" id="ARBA00022741"/>
    </source>
</evidence>
<name>B5CN04_9FIRM</name>
<evidence type="ECO:0000256" key="5">
    <source>
        <dbReference type="ARBA" id="ARBA00022723"/>
    </source>
</evidence>
<evidence type="ECO:0000259" key="11">
    <source>
        <dbReference type="Pfam" id="PF02875"/>
    </source>
</evidence>
<dbReference type="AlphaFoldDB" id="B5CN04"/>
<evidence type="ECO:0000256" key="4">
    <source>
        <dbReference type="ARBA" id="ARBA00022598"/>
    </source>
</evidence>
<dbReference type="GO" id="GO:0008841">
    <property type="term" value="F:dihydrofolate synthase activity"/>
    <property type="evidence" value="ECO:0007669"/>
    <property type="project" value="TreeGrafter"/>
</dbReference>
<dbReference type="InterPro" id="IPR001645">
    <property type="entry name" value="Folylpolyglutamate_synth"/>
</dbReference>
<dbReference type="GO" id="GO:0005737">
    <property type="term" value="C:cytoplasm"/>
    <property type="evidence" value="ECO:0007669"/>
    <property type="project" value="TreeGrafter"/>
</dbReference>
<evidence type="ECO:0000256" key="8">
    <source>
        <dbReference type="ARBA" id="ARBA00022842"/>
    </source>
</evidence>
<sequence length="466" mass="51788">MKKEDRREQKKVTYKEARVYLDEMSKYGSVLGLDTIRGLLRELGNPQESLKFIHIAGTNGKGSVLAYTSTILSEAGYRIGRYVSPTVISYLERIQMNGRWISEEEFAELTEKVKEAIARLKAAGENLPTVFETETAIAFLYFRKMNCDFVVLETGLGGELDATNIVKNTVCAVFATISRDHLGVIGNTLEEIAQTKAGIIKNGCAVVSAQQKETVSEILKKRAEASDCSYREADLSRFLVEKEDYHGIRFSYKEYKNLRGSLAGECQIANLATALEVIRTLNALGISVPETAVRKGLEETRWPGRFTFLMEHPVFLVDGAHNEDAAQKLRMSMERYFPGRRLILILGVFKDKEYEKIASILCPLAQQVYTVDLPNVERTLPAEKLAECAKKYCRQTAAAGRIEDAVEKAMKAAERAGQRTADSEASAADGEPVILACGSLSYLGDVIRLVEKSYGTRTRGTGKEEK</sequence>
<evidence type="ECO:0000313" key="13">
    <source>
        <dbReference type="EMBL" id="EDY33350.1"/>
    </source>
</evidence>
<keyword evidence="14" id="KW-1185">Reference proteome</keyword>
<dbReference type="InterPro" id="IPR004101">
    <property type="entry name" value="Mur_ligase_C"/>
</dbReference>
<dbReference type="EC" id="6.3.2.17" evidence="3"/>
<comment type="catalytic activity">
    <reaction evidence="10">
        <text>(6S)-5,6,7,8-tetrahydrofolyl-(gamma-L-Glu)(n) + L-glutamate + ATP = (6S)-5,6,7,8-tetrahydrofolyl-(gamma-L-Glu)(n+1) + ADP + phosphate + H(+)</text>
        <dbReference type="Rhea" id="RHEA:10580"/>
        <dbReference type="Rhea" id="RHEA-COMP:14738"/>
        <dbReference type="Rhea" id="RHEA-COMP:14740"/>
        <dbReference type="ChEBI" id="CHEBI:15378"/>
        <dbReference type="ChEBI" id="CHEBI:29985"/>
        <dbReference type="ChEBI" id="CHEBI:30616"/>
        <dbReference type="ChEBI" id="CHEBI:43474"/>
        <dbReference type="ChEBI" id="CHEBI:141005"/>
        <dbReference type="ChEBI" id="CHEBI:456216"/>
        <dbReference type="EC" id="6.3.2.17"/>
    </reaction>
</comment>
<dbReference type="InterPro" id="IPR013221">
    <property type="entry name" value="Mur_ligase_cen"/>
</dbReference>
<dbReference type="GO" id="GO:0004326">
    <property type="term" value="F:tetrahydrofolylpolyglutamate synthase activity"/>
    <property type="evidence" value="ECO:0007669"/>
    <property type="project" value="UniProtKB-EC"/>
</dbReference>
<dbReference type="PANTHER" id="PTHR11136">
    <property type="entry name" value="FOLYLPOLYGLUTAMATE SYNTHASE-RELATED"/>
    <property type="match status" value="1"/>
</dbReference>
<keyword evidence="7" id="KW-0067">ATP-binding</keyword>
<dbReference type="PANTHER" id="PTHR11136:SF0">
    <property type="entry name" value="DIHYDROFOLATE SYNTHETASE-RELATED"/>
    <property type="match status" value="1"/>
</dbReference>
<dbReference type="eggNOG" id="COG0285">
    <property type="taxonomic scope" value="Bacteria"/>
</dbReference>
<protein>
    <recommendedName>
        <fullName evidence="3">tetrahydrofolate synthase</fullName>
        <ecNumber evidence="3">6.3.2.17</ecNumber>
    </recommendedName>
    <alternativeName>
        <fullName evidence="9">Tetrahydrofolylpolyglutamate synthase</fullName>
    </alternativeName>
</protein>
<evidence type="ECO:0000256" key="9">
    <source>
        <dbReference type="ARBA" id="ARBA00030592"/>
    </source>
</evidence>
<dbReference type="Gene3D" id="3.90.190.20">
    <property type="entry name" value="Mur ligase, C-terminal domain"/>
    <property type="match status" value="1"/>
</dbReference>
<dbReference type="GO" id="GO:0046872">
    <property type="term" value="F:metal ion binding"/>
    <property type="evidence" value="ECO:0007669"/>
    <property type="project" value="UniProtKB-KW"/>
</dbReference>
<organism evidence="13 14">
    <name type="scientific">[Ruminococcus] lactaris ATCC 29176</name>
    <dbReference type="NCBI Taxonomy" id="471875"/>
    <lineage>
        <taxon>Bacteria</taxon>
        <taxon>Bacillati</taxon>
        <taxon>Bacillota</taxon>
        <taxon>Clostridia</taxon>
        <taxon>Lachnospirales</taxon>
        <taxon>Lachnospiraceae</taxon>
        <taxon>Mediterraneibacter</taxon>
    </lineage>
</organism>
<dbReference type="InterPro" id="IPR018109">
    <property type="entry name" value="Folylpolyglutamate_synth_CS"/>
</dbReference>
<keyword evidence="8" id="KW-0460">Magnesium</keyword>
<evidence type="ECO:0000256" key="1">
    <source>
        <dbReference type="ARBA" id="ARBA00001946"/>
    </source>
</evidence>
<dbReference type="PROSITE" id="PS01012">
    <property type="entry name" value="FOLYLPOLYGLU_SYNT_2"/>
    <property type="match status" value="1"/>
</dbReference>
<comment type="cofactor">
    <cofactor evidence="1">
        <name>Mg(2+)</name>
        <dbReference type="ChEBI" id="CHEBI:18420"/>
    </cofactor>
</comment>
<dbReference type="EMBL" id="ABOU02000027">
    <property type="protein sequence ID" value="EDY33350.1"/>
    <property type="molecule type" value="Genomic_DNA"/>
</dbReference>
<feature type="domain" description="Mur ligase central" evidence="12">
    <location>
        <begin position="55"/>
        <end position="276"/>
    </location>
</feature>
<dbReference type="PIRSF" id="PIRSF001563">
    <property type="entry name" value="Folylpolyglu_synth"/>
    <property type="match status" value="1"/>
</dbReference>
<evidence type="ECO:0000256" key="10">
    <source>
        <dbReference type="ARBA" id="ARBA00047493"/>
    </source>
</evidence>
<dbReference type="Proteomes" id="UP000003254">
    <property type="component" value="Unassembled WGS sequence"/>
</dbReference>
<dbReference type="SUPFAM" id="SSF53623">
    <property type="entry name" value="MurD-like peptide ligases, catalytic domain"/>
    <property type="match status" value="1"/>
</dbReference>
<dbReference type="FunFam" id="3.40.1190.10:FF:000011">
    <property type="entry name" value="Folylpolyglutamate synthase/dihydrofolate synthase"/>
    <property type="match status" value="1"/>
</dbReference>
<dbReference type="HOGENOM" id="CLU_015869_1_2_9"/>
<dbReference type="Pfam" id="PF08245">
    <property type="entry name" value="Mur_ligase_M"/>
    <property type="match status" value="1"/>
</dbReference>
<evidence type="ECO:0000259" key="12">
    <source>
        <dbReference type="Pfam" id="PF08245"/>
    </source>
</evidence>
<evidence type="ECO:0000256" key="2">
    <source>
        <dbReference type="ARBA" id="ARBA00008276"/>
    </source>
</evidence>
<dbReference type="PROSITE" id="PS01011">
    <property type="entry name" value="FOLYLPOLYGLU_SYNT_1"/>
    <property type="match status" value="1"/>
</dbReference>
<dbReference type="InterPro" id="IPR036615">
    <property type="entry name" value="Mur_ligase_C_dom_sf"/>
</dbReference>
<dbReference type="NCBIfam" id="TIGR01499">
    <property type="entry name" value="folC"/>
    <property type="match status" value="1"/>
</dbReference>
<reference evidence="13 14" key="2">
    <citation type="submission" date="2008-08" db="EMBL/GenBank/DDBJ databases">
        <authorList>
            <person name="Fulton L."/>
            <person name="Clifton S."/>
            <person name="Fulton B."/>
            <person name="Xu J."/>
            <person name="Minx P."/>
            <person name="Pepin K.H."/>
            <person name="Johnson M."/>
            <person name="Bhonagiri V."/>
            <person name="Nash W.E."/>
            <person name="Mardis E.R."/>
            <person name="Wilson R.K."/>
        </authorList>
    </citation>
    <scope>NUCLEOTIDE SEQUENCE [LARGE SCALE GENOMIC DNA]</scope>
    <source>
        <strain evidence="13 14">ATCC 29176</strain>
    </source>
</reference>
<proteinExistence type="inferred from homology"/>
<keyword evidence="4" id="KW-0436">Ligase</keyword>
<evidence type="ECO:0000256" key="7">
    <source>
        <dbReference type="ARBA" id="ARBA00022840"/>
    </source>
</evidence>
<accession>B5CN04</accession>
<dbReference type="SUPFAM" id="SSF53244">
    <property type="entry name" value="MurD-like peptide ligases, peptide-binding domain"/>
    <property type="match status" value="1"/>
</dbReference>
<comment type="similarity">
    <text evidence="2">Belongs to the folylpolyglutamate synthase family.</text>
</comment>
<dbReference type="Pfam" id="PF02875">
    <property type="entry name" value="Mur_ligase_C"/>
    <property type="match status" value="1"/>
</dbReference>
<keyword evidence="5" id="KW-0479">Metal-binding</keyword>
<evidence type="ECO:0000256" key="3">
    <source>
        <dbReference type="ARBA" id="ARBA00013025"/>
    </source>
</evidence>
<dbReference type="InterPro" id="IPR036565">
    <property type="entry name" value="Mur-like_cat_sf"/>
</dbReference>
<dbReference type="GO" id="GO:0005524">
    <property type="term" value="F:ATP binding"/>
    <property type="evidence" value="ECO:0007669"/>
    <property type="project" value="UniProtKB-KW"/>
</dbReference>
<keyword evidence="6" id="KW-0547">Nucleotide-binding</keyword>
<gene>
    <name evidence="13" type="primary">folC</name>
    <name evidence="13" type="ORF">RUMLAC_00850</name>
</gene>